<organism evidence="1 2">
    <name type="scientific">Trichoderma ghanense</name>
    <dbReference type="NCBI Taxonomy" id="65468"/>
    <lineage>
        <taxon>Eukaryota</taxon>
        <taxon>Fungi</taxon>
        <taxon>Dikarya</taxon>
        <taxon>Ascomycota</taxon>
        <taxon>Pezizomycotina</taxon>
        <taxon>Sordariomycetes</taxon>
        <taxon>Hypocreomycetidae</taxon>
        <taxon>Hypocreales</taxon>
        <taxon>Hypocreaceae</taxon>
        <taxon>Trichoderma</taxon>
    </lineage>
</organism>
<dbReference type="RefSeq" id="XP_073561687.1">
    <property type="nucleotide sequence ID" value="XM_073700007.1"/>
</dbReference>
<proteinExistence type="predicted"/>
<keyword evidence="2" id="KW-1185">Reference proteome</keyword>
<sequence>MDLLAASDLTTWKTLFGFSSDEAAKAIRNWRADFTRQTISQATWLLVKEARMAEGFNKESYEHSLWRAKAARKPHSQTSNGTTVKADEAKYLVKLECDSLPSMESVDLMRFLPQKPNMLSGLDDDGNVMTPFFLLSSSQKGRLSVKDLSMTSYPTLGVDTTLPQFRPDSSSSLSFARPAQDEYPVWYLADANVRPLSSDRPG</sequence>
<evidence type="ECO:0000313" key="2">
    <source>
        <dbReference type="Proteomes" id="UP001642720"/>
    </source>
</evidence>
<dbReference type="EMBL" id="PPTA01000003">
    <property type="protein sequence ID" value="TFB05486.1"/>
    <property type="molecule type" value="Genomic_DNA"/>
</dbReference>
<evidence type="ECO:0000313" key="1">
    <source>
        <dbReference type="EMBL" id="TFB05486.1"/>
    </source>
</evidence>
<protein>
    <submittedName>
        <fullName evidence="1">Uncharacterized protein</fullName>
    </submittedName>
</protein>
<comment type="caution">
    <text evidence="1">The sequence shown here is derived from an EMBL/GenBank/DDBJ whole genome shotgun (WGS) entry which is preliminary data.</text>
</comment>
<gene>
    <name evidence="1" type="ORF">CCMA1212_002628</name>
</gene>
<reference evidence="1 2" key="1">
    <citation type="submission" date="2018-01" db="EMBL/GenBank/DDBJ databases">
        <title>Genome characterization of the sugarcane-associated fungus Trichoderma ghanense CCMA-1212 and their application in lignocelulose bioconversion.</title>
        <authorList>
            <person name="Steindorff A.S."/>
            <person name="Mendes T.D."/>
            <person name="Vilela E.S.D."/>
            <person name="Rodrigues D.S."/>
            <person name="Formighieri E.F."/>
            <person name="Melo I.S."/>
            <person name="Favaro L.C.L."/>
        </authorList>
    </citation>
    <scope>NUCLEOTIDE SEQUENCE [LARGE SCALE GENOMIC DNA]</scope>
    <source>
        <strain evidence="1 2">CCMA-1212</strain>
    </source>
</reference>
<dbReference type="GeneID" id="300574457"/>
<dbReference type="Proteomes" id="UP001642720">
    <property type="component" value="Unassembled WGS sequence"/>
</dbReference>
<name>A0ABY2HCY0_9HYPO</name>
<accession>A0ABY2HCY0</accession>